<dbReference type="InterPro" id="IPR011009">
    <property type="entry name" value="Kinase-like_dom_sf"/>
</dbReference>
<comment type="caution">
    <text evidence="2">The sequence shown here is derived from an EMBL/GenBank/DDBJ whole genome shotgun (WGS) entry which is preliminary data.</text>
</comment>
<reference evidence="2 3" key="1">
    <citation type="submission" date="2020-08" db="EMBL/GenBank/DDBJ databases">
        <title>A Genomic Blueprint of the Chicken Gut Microbiome.</title>
        <authorList>
            <person name="Gilroy R."/>
            <person name="Ravi A."/>
            <person name="Getino M."/>
            <person name="Pursley I."/>
            <person name="Horton D.L."/>
            <person name="Alikhan N.-F."/>
            <person name="Baker D."/>
            <person name="Gharbi K."/>
            <person name="Hall N."/>
            <person name="Watson M."/>
            <person name="Adriaenssens E.M."/>
            <person name="Foster-Nyarko E."/>
            <person name="Jarju S."/>
            <person name="Secka A."/>
            <person name="Antonio M."/>
            <person name="Oren A."/>
            <person name="Chaudhuri R."/>
            <person name="La Ragione R.M."/>
            <person name="Hildebrand F."/>
            <person name="Pallen M.J."/>
        </authorList>
    </citation>
    <scope>NUCLEOTIDE SEQUENCE [LARGE SCALE GENOMIC DNA]</scope>
    <source>
        <strain evidence="2 3">Sa2BVA9</strain>
    </source>
</reference>
<gene>
    <name evidence="2" type="ORF">H9647_14080</name>
</gene>
<accession>A0ABR8T0B1</accession>
<organism evidence="2 3">
    <name type="scientific">Paenibacillus gallinarum</name>
    <dbReference type="NCBI Taxonomy" id="2762232"/>
    <lineage>
        <taxon>Bacteria</taxon>
        <taxon>Bacillati</taxon>
        <taxon>Bacillota</taxon>
        <taxon>Bacilli</taxon>
        <taxon>Bacillales</taxon>
        <taxon>Paenibacillaceae</taxon>
        <taxon>Paenibacillus</taxon>
    </lineage>
</organism>
<evidence type="ECO:0000313" key="2">
    <source>
        <dbReference type="EMBL" id="MBD7969202.1"/>
    </source>
</evidence>
<dbReference type="InterPro" id="IPR002575">
    <property type="entry name" value="Aminoglycoside_PTrfase"/>
</dbReference>
<keyword evidence="3" id="KW-1185">Reference proteome</keyword>
<dbReference type="Gene3D" id="3.90.1200.10">
    <property type="match status" value="1"/>
</dbReference>
<evidence type="ECO:0000259" key="1">
    <source>
        <dbReference type="Pfam" id="PF01636"/>
    </source>
</evidence>
<dbReference type="Pfam" id="PF01636">
    <property type="entry name" value="APH"/>
    <property type="match status" value="1"/>
</dbReference>
<dbReference type="EMBL" id="JACSQL010000006">
    <property type="protein sequence ID" value="MBD7969202.1"/>
    <property type="molecule type" value="Genomic_DNA"/>
</dbReference>
<dbReference type="Proteomes" id="UP000608071">
    <property type="component" value="Unassembled WGS sequence"/>
</dbReference>
<proteinExistence type="predicted"/>
<evidence type="ECO:0000313" key="3">
    <source>
        <dbReference type="Proteomes" id="UP000608071"/>
    </source>
</evidence>
<sequence length="143" mass="16600">MYILEFSNSAKYVLKVKNINEYGSLLREAERLKWAHKTIPTPKVIGYQVENGKEYLVMTYIAGSTSEEYQQKEGQKSLGYILGEGLRTIHNVPINHCDFTDLLSDKLIDMVKMNMNERESEVRVAIYNIFPNLTMEQLIDFLE</sequence>
<name>A0ABR8T0B1_9BACL</name>
<feature type="domain" description="Aminoglycoside phosphotransferase" evidence="1">
    <location>
        <begin position="3"/>
        <end position="103"/>
    </location>
</feature>
<dbReference type="SUPFAM" id="SSF56112">
    <property type="entry name" value="Protein kinase-like (PK-like)"/>
    <property type="match status" value="1"/>
</dbReference>
<protein>
    <submittedName>
        <fullName evidence="2">Phosphotransferase</fullName>
    </submittedName>
</protein>
<dbReference type="Gene3D" id="3.30.200.20">
    <property type="entry name" value="Phosphorylase Kinase, domain 1"/>
    <property type="match status" value="1"/>
</dbReference>